<dbReference type="Proteomes" id="UP001054837">
    <property type="component" value="Unassembled WGS sequence"/>
</dbReference>
<sequence length="67" mass="7096">KPPPYSNAEYLVNSRKDGAVRLVFSKTEPASGGRKEGGCNYSISLRRGPVPLNCGRLPSGPLIAQAP</sequence>
<organism evidence="1 2">
    <name type="scientific">Caerostris darwini</name>
    <dbReference type="NCBI Taxonomy" id="1538125"/>
    <lineage>
        <taxon>Eukaryota</taxon>
        <taxon>Metazoa</taxon>
        <taxon>Ecdysozoa</taxon>
        <taxon>Arthropoda</taxon>
        <taxon>Chelicerata</taxon>
        <taxon>Arachnida</taxon>
        <taxon>Araneae</taxon>
        <taxon>Araneomorphae</taxon>
        <taxon>Entelegynae</taxon>
        <taxon>Araneoidea</taxon>
        <taxon>Araneidae</taxon>
        <taxon>Caerostris</taxon>
    </lineage>
</organism>
<proteinExistence type="predicted"/>
<dbReference type="AlphaFoldDB" id="A0AAV4U1L3"/>
<dbReference type="EMBL" id="BPLQ01010571">
    <property type="protein sequence ID" value="GIY51666.1"/>
    <property type="molecule type" value="Genomic_DNA"/>
</dbReference>
<name>A0AAV4U1L3_9ARAC</name>
<evidence type="ECO:0000313" key="1">
    <source>
        <dbReference type="EMBL" id="GIY51666.1"/>
    </source>
</evidence>
<reference evidence="1 2" key="1">
    <citation type="submission" date="2021-06" db="EMBL/GenBank/DDBJ databases">
        <title>Caerostris darwini draft genome.</title>
        <authorList>
            <person name="Kono N."/>
            <person name="Arakawa K."/>
        </authorList>
    </citation>
    <scope>NUCLEOTIDE SEQUENCE [LARGE SCALE GENOMIC DNA]</scope>
</reference>
<accession>A0AAV4U1L3</accession>
<gene>
    <name evidence="1" type="ORF">CDAR_599311</name>
</gene>
<keyword evidence="2" id="KW-1185">Reference proteome</keyword>
<feature type="non-terminal residue" evidence="1">
    <location>
        <position position="1"/>
    </location>
</feature>
<evidence type="ECO:0000313" key="2">
    <source>
        <dbReference type="Proteomes" id="UP001054837"/>
    </source>
</evidence>
<protein>
    <submittedName>
        <fullName evidence="1">Uncharacterized protein</fullName>
    </submittedName>
</protein>
<comment type="caution">
    <text evidence="1">The sequence shown here is derived from an EMBL/GenBank/DDBJ whole genome shotgun (WGS) entry which is preliminary data.</text>
</comment>